<dbReference type="EMBL" id="UINC01052392">
    <property type="protein sequence ID" value="SVB67674.1"/>
    <property type="molecule type" value="Genomic_DNA"/>
</dbReference>
<gene>
    <name evidence="2" type="ORF">METZ01_LOCUS220528</name>
</gene>
<feature type="non-terminal residue" evidence="2">
    <location>
        <position position="137"/>
    </location>
</feature>
<organism evidence="2">
    <name type="scientific">marine metagenome</name>
    <dbReference type="NCBI Taxonomy" id="408172"/>
    <lineage>
        <taxon>unclassified sequences</taxon>
        <taxon>metagenomes</taxon>
        <taxon>ecological metagenomes</taxon>
    </lineage>
</organism>
<protein>
    <recommendedName>
        <fullName evidence="1">DUF7843 domain-containing protein</fullName>
    </recommendedName>
</protein>
<reference evidence="2" key="1">
    <citation type="submission" date="2018-05" db="EMBL/GenBank/DDBJ databases">
        <authorList>
            <person name="Lanie J.A."/>
            <person name="Ng W.-L."/>
            <person name="Kazmierczak K.M."/>
            <person name="Andrzejewski T.M."/>
            <person name="Davidsen T.M."/>
            <person name="Wayne K.J."/>
            <person name="Tettelin H."/>
            <person name="Glass J.I."/>
            <person name="Rusch D."/>
            <person name="Podicherti R."/>
            <person name="Tsui H.-C.T."/>
            <person name="Winkler M.E."/>
        </authorList>
    </citation>
    <scope>NUCLEOTIDE SEQUENCE</scope>
</reference>
<evidence type="ECO:0000313" key="2">
    <source>
        <dbReference type="EMBL" id="SVB67674.1"/>
    </source>
</evidence>
<proteinExistence type="predicted"/>
<dbReference type="Pfam" id="PF25225">
    <property type="entry name" value="DUF7843"/>
    <property type="match status" value="1"/>
</dbReference>
<name>A0A382FZ47_9ZZZZ</name>
<dbReference type="InterPro" id="IPR057165">
    <property type="entry name" value="DUF7843"/>
</dbReference>
<sequence length="137" mass="15919">MFMQGTHALGKIRISEPDSSNETAIFLSLWEQAQDRQLSRHPYWLKLLHFYSIGESVGQWSFKSDIVSSSFFLSPEGKTDPAEELKSTLKALLRPVNDNPDLHARCKFIARFEWLRSQLDFPELTELTCPLFERWAN</sequence>
<feature type="domain" description="DUF7843" evidence="1">
    <location>
        <begin position="37"/>
        <end position="118"/>
    </location>
</feature>
<dbReference type="AlphaFoldDB" id="A0A382FZ47"/>
<accession>A0A382FZ47</accession>
<evidence type="ECO:0000259" key="1">
    <source>
        <dbReference type="Pfam" id="PF25225"/>
    </source>
</evidence>